<accession>A0A377V7Q8</accession>
<dbReference type="AlphaFoldDB" id="A0A377V7Q8"/>
<evidence type="ECO:0000313" key="2">
    <source>
        <dbReference type="Proteomes" id="UP000255518"/>
    </source>
</evidence>
<organism evidence="1 2">
    <name type="scientific">Klebsiella pneumoniae</name>
    <dbReference type="NCBI Taxonomy" id="573"/>
    <lineage>
        <taxon>Bacteria</taxon>
        <taxon>Pseudomonadati</taxon>
        <taxon>Pseudomonadota</taxon>
        <taxon>Gammaproteobacteria</taxon>
        <taxon>Enterobacterales</taxon>
        <taxon>Enterobacteriaceae</taxon>
        <taxon>Klebsiella/Raoultella group</taxon>
        <taxon>Klebsiella</taxon>
        <taxon>Klebsiella pneumoniae complex</taxon>
    </lineage>
</organism>
<gene>
    <name evidence="1" type="ORF">NCTC13443_05039</name>
</gene>
<sequence length="125" mass="14047">MEHQSNDQHIRGSLNPALRNPLLLVVILVVLTESGFRFSLNISQLLAKAIPVRGAKFKKPAFEQAFCFFASLTLTQHRIQPGKHLVDNDVRYAFQTLAFPYRLPTPRVSSVNAPQLSLKKRLPVG</sequence>
<evidence type="ECO:0000313" key="1">
    <source>
        <dbReference type="EMBL" id="STT05058.1"/>
    </source>
</evidence>
<proteinExistence type="predicted"/>
<dbReference type="EMBL" id="UGKT01000001">
    <property type="protein sequence ID" value="STT05058.1"/>
    <property type="molecule type" value="Genomic_DNA"/>
</dbReference>
<reference evidence="1 2" key="1">
    <citation type="submission" date="2018-06" db="EMBL/GenBank/DDBJ databases">
        <authorList>
            <consortium name="Pathogen Informatics"/>
            <person name="Doyle S."/>
        </authorList>
    </citation>
    <scope>NUCLEOTIDE SEQUENCE [LARGE SCALE GENOMIC DNA]</scope>
    <source>
        <strain evidence="1 2">NCTC13443</strain>
    </source>
</reference>
<dbReference type="Proteomes" id="UP000255518">
    <property type="component" value="Unassembled WGS sequence"/>
</dbReference>
<name>A0A377V7Q8_KLEPN</name>
<protein>
    <submittedName>
        <fullName evidence="1">Uncharacterized protein</fullName>
    </submittedName>
</protein>